<evidence type="ECO:0000313" key="3">
    <source>
        <dbReference type="Proteomes" id="UP000562984"/>
    </source>
</evidence>
<keyword evidence="3" id="KW-1185">Reference proteome</keyword>
<feature type="compositionally biased region" description="Polar residues" evidence="1">
    <location>
        <begin position="8"/>
        <end position="21"/>
    </location>
</feature>
<accession>A0A849A967</accession>
<organism evidence="2 3">
    <name type="scientific">Nakamurella aerolata</name>
    <dbReference type="NCBI Taxonomy" id="1656892"/>
    <lineage>
        <taxon>Bacteria</taxon>
        <taxon>Bacillati</taxon>
        <taxon>Actinomycetota</taxon>
        <taxon>Actinomycetes</taxon>
        <taxon>Nakamurellales</taxon>
        <taxon>Nakamurellaceae</taxon>
        <taxon>Nakamurella</taxon>
    </lineage>
</organism>
<dbReference type="EMBL" id="JABEND010000005">
    <property type="protein sequence ID" value="NNG36156.1"/>
    <property type="molecule type" value="Genomic_DNA"/>
</dbReference>
<comment type="caution">
    <text evidence="2">The sequence shown here is derived from an EMBL/GenBank/DDBJ whole genome shotgun (WGS) entry which is preliminary data.</text>
</comment>
<evidence type="ECO:0000256" key="1">
    <source>
        <dbReference type="SAM" id="MobiDB-lite"/>
    </source>
</evidence>
<name>A0A849A967_9ACTN</name>
<evidence type="ECO:0000313" key="2">
    <source>
        <dbReference type="EMBL" id="NNG36156.1"/>
    </source>
</evidence>
<feature type="region of interest" description="Disordered" evidence="1">
    <location>
        <begin position="1"/>
        <end position="21"/>
    </location>
</feature>
<sequence length="77" mass="8303">MSDDERTTSPPRRSGTVSTGQLAKAAAPLWLHQLVAAIAALVSHSPGFGEPPGHWRRSRWPTARSVLPPSRSPQHMG</sequence>
<proteinExistence type="predicted"/>
<gene>
    <name evidence="2" type="ORF">HKD39_10600</name>
</gene>
<dbReference type="Proteomes" id="UP000562984">
    <property type="component" value="Unassembled WGS sequence"/>
</dbReference>
<dbReference type="RefSeq" id="WP_171199838.1">
    <property type="nucleotide sequence ID" value="NZ_JABEND010000005.1"/>
</dbReference>
<feature type="region of interest" description="Disordered" evidence="1">
    <location>
        <begin position="45"/>
        <end position="77"/>
    </location>
</feature>
<protein>
    <submittedName>
        <fullName evidence="2">Uncharacterized protein</fullName>
    </submittedName>
</protein>
<reference evidence="2 3" key="1">
    <citation type="submission" date="2020-05" db="EMBL/GenBank/DDBJ databases">
        <title>Nakamurella sp. DB0629 isolated from air conditioner.</title>
        <authorList>
            <person name="Kim D.H."/>
            <person name="Kim D.-U."/>
        </authorList>
    </citation>
    <scope>NUCLEOTIDE SEQUENCE [LARGE SCALE GENOMIC DNA]</scope>
    <source>
        <strain evidence="2 3">DB0629</strain>
    </source>
</reference>
<dbReference type="AlphaFoldDB" id="A0A849A967"/>